<keyword evidence="2" id="KW-0490">MHC I</keyword>
<dbReference type="InterPro" id="IPR007110">
    <property type="entry name" value="Ig-like_dom"/>
</dbReference>
<dbReference type="SUPFAM" id="SSF48726">
    <property type="entry name" value="Immunoglobulin"/>
    <property type="match status" value="1"/>
</dbReference>
<dbReference type="Ensembl" id="ENSCMUT00000038380.1">
    <property type="protein sequence ID" value="ENSCMUP00000029599.1"/>
    <property type="gene ID" value="ENSCMUG00000017042.1"/>
</dbReference>
<evidence type="ECO:0000256" key="7">
    <source>
        <dbReference type="ARBA" id="ARBA00023136"/>
    </source>
</evidence>
<dbReference type="InterPro" id="IPR013783">
    <property type="entry name" value="Ig-like_fold"/>
</dbReference>
<dbReference type="GO" id="GO:0002474">
    <property type="term" value="P:antigen processing and presentation of peptide antigen via MHC class I"/>
    <property type="evidence" value="ECO:0007669"/>
    <property type="project" value="UniProtKB-KW"/>
</dbReference>
<evidence type="ECO:0000313" key="11">
    <source>
        <dbReference type="Ensembl" id="ENSCMUP00000029599.1"/>
    </source>
</evidence>
<dbReference type="InterPro" id="IPR036179">
    <property type="entry name" value="Ig-like_dom_sf"/>
</dbReference>
<keyword evidence="9" id="KW-0325">Glycoprotein</keyword>
<evidence type="ECO:0000256" key="9">
    <source>
        <dbReference type="ARBA" id="ARBA00023180"/>
    </source>
</evidence>
<dbReference type="InterPro" id="IPR050208">
    <property type="entry name" value="MHC_class-I_related"/>
</dbReference>
<evidence type="ECO:0000313" key="12">
    <source>
        <dbReference type="Proteomes" id="UP000694553"/>
    </source>
</evidence>
<dbReference type="GO" id="GO:0009897">
    <property type="term" value="C:external side of plasma membrane"/>
    <property type="evidence" value="ECO:0007669"/>
    <property type="project" value="TreeGrafter"/>
</dbReference>
<name>A0A8U7NRV3_CORMO</name>
<dbReference type="PANTHER" id="PTHR16675">
    <property type="entry name" value="MHC CLASS I-RELATED"/>
    <property type="match status" value="1"/>
</dbReference>
<keyword evidence="12" id="KW-1185">Reference proteome</keyword>
<comment type="subcellular location">
    <subcellularLocation>
        <location evidence="1">Membrane</location>
        <topology evidence="1">Single-pass type I membrane protein</topology>
    </subcellularLocation>
</comment>
<evidence type="ECO:0000256" key="2">
    <source>
        <dbReference type="ARBA" id="ARBA00022451"/>
    </source>
</evidence>
<proteinExistence type="predicted"/>
<evidence type="ECO:0000256" key="5">
    <source>
        <dbReference type="ARBA" id="ARBA00022859"/>
    </source>
</evidence>
<feature type="compositionally biased region" description="Basic and acidic residues" evidence="10">
    <location>
        <begin position="107"/>
        <end position="139"/>
    </location>
</feature>
<sequence length="344" mass="36746">MPGGDPGEFPGIAPSPPPALPRSLWLLRLPPCAAGICPTPNLRVPPTLLSLRYPHVAVPESGPGLPQFVSMGSLDGIPSRRRRSERDRAEPQAPGMAAGAEPGSWDPRSRHSEQHRHGATREPEMLQDRHSQSGAERGEPGLGRGLWGWDGNCGTGMGIPEIKAEESANYLGHTCLECLRKHVRYGREALESEEPPDVHVSGKVEHGILTLSCHAYGFYPSTIGISWMKGMKSGIVPNRDSTFHPWPGIEALPEEREQHRCWVEHPGMPEIGIFSWGGAGNVGSPHSAGGGEGTGRAGTGFAVLGLTGGPHWKPFPAVPLPRIPPLAPLSRCCPKAPLPQLALG</sequence>
<evidence type="ECO:0000256" key="3">
    <source>
        <dbReference type="ARBA" id="ARBA00022692"/>
    </source>
</evidence>
<dbReference type="SMART" id="SM00407">
    <property type="entry name" value="IGc1"/>
    <property type="match status" value="1"/>
</dbReference>
<dbReference type="Gene3D" id="2.60.40.10">
    <property type="entry name" value="Immunoglobulins"/>
    <property type="match status" value="1"/>
</dbReference>
<evidence type="ECO:0000256" key="4">
    <source>
        <dbReference type="ARBA" id="ARBA00022729"/>
    </source>
</evidence>
<dbReference type="PANTHER" id="PTHR16675:SF242">
    <property type="entry name" value="MAJOR HISTOCOMPATIBILITY COMPLEX CLASS I-RELATED GENE PROTEIN"/>
    <property type="match status" value="1"/>
</dbReference>
<keyword evidence="5" id="KW-0391">Immunity</keyword>
<dbReference type="InterPro" id="IPR037055">
    <property type="entry name" value="MHC_I-like_Ag-recog_sf"/>
</dbReference>
<evidence type="ECO:0000256" key="8">
    <source>
        <dbReference type="ARBA" id="ARBA00023157"/>
    </source>
</evidence>
<keyword evidence="3" id="KW-0812">Transmembrane</keyword>
<protein>
    <submittedName>
        <fullName evidence="11">Uncharacterized protein</fullName>
    </submittedName>
</protein>
<keyword evidence="7" id="KW-0472">Membrane</keyword>
<dbReference type="Gene3D" id="3.30.500.10">
    <property type="entry name" value="MHC class I-like antigen recognition-like"/>
    <property type="match status" value="1"/>
</dbReference>
<dbReference type="SUPFAM" id="SSF54452">
    <property type="entry name" value="MHC antigen-recognition domain"/>
    <property type="match status" value="1"/>
</dbReference>
<reference evidence="12" key="1">
    <citation type="submission" date="2019-10" db="EMBL/GenBank/DDBJ databases">
        <title>Corvus moneduloides (New Caledonian crow) genome, bCorMon1, primary haplotype.</title>
        <authorList>
            <person name="Rutz C."/>
            <person name="Fungtammasan C."/>
            <person name="Mountcastle J."/>
            <person name="Formenti G."/>
            <person name="Chow W."/>
            <person name="Howe K."/>
            <person name="Steele M.P."/>
            <person name="Fernandes J."/>
            <person name="Gilbert M.T.P."/>
            <person name="Fedrigo O."/>
            <person name="Jarvis E.D."/>
            <person name="Gemmell N."/>
        </authorList>
    </citation>
    <scope>NUCLEOTIDE SEQUENCE [LARGE SCALE GENOMIC DNA]</scope>
</reference>
<dbReference type="GO" id="GO:0006955">
    <property type="term" value="P:immune response"/>
    <property type="evidence" value="ECO:0007669"/>
    <property type="project" value="TreeGrafter"/>
</dbReference>
<dbReference type="GO" id="GO:0042612">
    <property type="term" value="C:MHC class I protein complex"/>
    <property type="evidence" value="ECO:0007669"/>
    <property type="project" value="UniProtKB-KW"/>
</dbReference>
<evidence type="ECO:0000256" key="6">
    <source>
        <dbReference type="ARBA" id="ARBA00022989"/>
    </source>
</evidence>
<evidence type="ECO:0000256" key="1">
    <source>
        <dbReference type="ARBA" id="ARBA00004479"/>
    </source>
</evidence>
<keyword evidence="6" id="KW-1133">Transmembrane helix</keyword>
<accession>A0A8U7NRV3</accession>
<dbReference type="Pfam" id="PF07654">
    <property type="entry name" value="C1-set"/>
    <property type="match status" value="1"/>
</dbReference>
<reference evidence="11" key="3">
    <citation type="submission" date="2025-09" db="UniProtKB">
        <authorList>
            <consortium name="Ensembl"/>
        </authorList>
    </citation>
    <scope>IDENTIFICATION</scope>
</reference>
<reference evidence="11" key="2">
    <citation type="submission" date="2025-08" db="UniProtKB">
        <authorList>
            <consortium name="Ensembl"/>
        </authorList>
    </citation>
    <scope>IDENTIFICATION</scope>
</reference>
<dbReference type="InterPro" id="IPR003597">
    <property type="entry name" value="Ig_C1-set"/>
</dbReference>
<dbReference type="GO" id="GO:0005615">
    <property type="term" value="C:extracellular space"/>
    <property type="evidence" value="ECO:0007669"/>
    <property type="project" value="TreeGrafter"/>
</dbReference>
<organism evidence="11 12">
    <name type="scientific">Corvus moneduloides</name>
    <name type="common">New Caledonian crow</name>
    <dbReference type="NCBI Taxonomy" id="1196302"/>
    <lineage>
        <taxon>Eukaryota</taxon>
        <taxon>Metazoa</taxon>
        <taxon>Chordata</taxon>
        <taxon>Craniata</taxon>
        <taxon>Vertebrata</taxon>
        <taxon>Euteleostomi</taxon>
        <taxon>Archelosauria</taxon>
        <taxon>Archosauria</taxon>
        <taxon>Dinosauria</taxon>
        <taxon>Saurischia</taxon>
        <taxon>Theropoda</taxon>
        <taxon>Coelurosauria</taxon>
        <taxon>Aves</taxon>
        <taxon>Neognathae</taxon>
        <taxon>Neoaves</taxon>
        <taxon>Telluraves</taxon>
        <taxon>Australaves</taxon>
        <taxon>Passeriformes</taxon>
        <taxon>Corvoidea</taxon>
        <taxon>Corvidae</taxon>
        <taxon>Corvus</taxon>
    </lineage>
</organism>
<dbReference type="InterPro" id="IPR011162">
    <property type="entry name" value="MHC_I/II-like_Ag-recog"/>
</dbReference>
<evidence type="ECO:0000256" key="10">
    <source>
        <dbReference type="SAM" id="MobiDB-lite"/>
    </source>
</evidence>
<keyword evidence="8" id="KW-1015">Disulfide bond</keyword>
<dbReference type="AlphaFoldDB" id="A0A8U7NRV3"/>
<keyword evidence="4" id="KW-0732">Signal</keyword>
<dbReference type="PROSITE" id="PS50835">
    <property type="entry name" value="IG_LIKE"/>
    <property type="match status" value="1"/>
</dbReference>
<feature type="region of interest" description="Disordered" evidence="10">
    <location>
        <begin position="60"/>
        <end position="147"/>
    </location>
</feature>
<dbReference type="Proteomes" id="UP000694553">
    <property type="component" value="Unassembled WGS sequence"/>
</dbReference>